<dbReference type="EMBL" id="JAABOE010000039">
    <property type="protein sequence ID" value="KAF3179042.1"/>
    <property type="molecule type" value="Genomic_DNA"/>
</dbReference>
<reference evidence="1 2" key="1">
    <citation type="submission" date="2019-06" db="EMBL/GenBank/DDBJ databases">
        <authorList>
            <person name="Palmer J.M."/>
        </authorList>
    </citation>
    <scope>NUCLEOTIDE SEQUENCE [LARGE SCALE GENOMIC DNA]</scope>
    <source>
        <strain evidence="1 2">TWF788</strain>
    </source>
</reference>
<evidence type="ECO:0000313" key="1">
    <source>
        <dbReference type="EMBL" id="KAF3179042.1"/>
    </source>
</evidence>
<accession>A0A7C8PTQ8</accession>
<proteinExistence type="predicted"/>
<dbReference type="AlphaFoldDB" id="A0A7C8PTQ8"/>
<dbReference type="Proteomes" id="UP000479691">
    <property type="component" value="Unassembled WGS sequence"/>
</dbReference>
<organism evidence="1 2">
    <name type="scientific">Orbilia oligospora</name>
    <name type="common">Nematode-trapping fungus</name>
    <name type="synonym">Arthrobotrys oligospora</name>
    <dbReference type="NCBI Taxonomy" id="2813651"/>
    <lineage>
        <taxon>Eukaryota</taxon>
        <taxon>Fungi</taxon>
        <taxon>Dikarya</taxon>
        <taxon>Ascomycota</taxon>
        <taxon>Pezizomycotina</taxon>
        <taxon>Orbiliomycetes</taxon>
        <taxon>Orbiliales</taxon>
        <taxon>Orbiliaceae</taxon>
        <taxon>Orbilia</taxon>
    </lineage>
</organism>
<gene>
    <name evidence="1" type="ORF">TWF788_007126</name>
</gene>
<comment type="caution">
    <text evidence="1">The sequence shown here is derived from an EMBL/GenBank/DDBJ whole genome shotgun (WGS) entry which is preliminary data.</text>
</comment>
<evidence type="ECO:0000313" key="2">
    <source>
        <dbReference type="Proteomes" id="UP000479691"/>
    </source>
</evidence>
<protein>
    <submittedName>
        <fullName evidence="1">Uncharacterized protein</fullName>
    </submittedName>
</protein>
<name>A0A7C8PTQ8_ORBOL</name>
<sequence length="160" mass="17712">MASYRTDTGREVTGITITPDITKFFAILNFSAWWTFPPWSSFTRYYVQLNRSTQITGFNPAGDLKDILDRTELDLPAEDNGRAADPNLTELPNRKRGSSIIDFDSDVLLKIDIDNGGSDPTRVEVEPNVLLDGQNSGRGKTHVIVKGDVFAIPAGHPFGR</sequence>